<dbReference type="InterPro" id="IPR017972">
    <property type="entry name" value="Cyt_P450_CS"/>
</dbReference>
<evidence type="ECO:0000313" key="29">
    <source>
        <dbReference type="EMBL" id="WVZ64558.1"/>
    </source>
</evidence>
<keyword evidence="12" id="KW-0756">Sterol biosynthesis</keyword>
<evidence type="ECO:0000256" key="22">
    <source>
        <dbReference type="ARBA" id="ARBA00042983"/>
    </source>
</evidence>
<keyword evidence="6 26" id="KW-0349">Heme</keyword>
<evidence type="ECO:0000256" key="24">
    <source>
        <dbReference type="ARBA" id="ARBA00058467"/>
    </source>
</evidence>
<evidence type="ECO:0000256" key="3">
    <source>
        <dbReference type="ARBA" id="ARBA00010617"/>
    </source>
</evidence>
<evidence type="ECO:0000256" key="20">
    <source>
        <dbReference type="ARBA" id="ARBA00042370"/>
    </source>
</evidence>
<keyword evidence="4" id="KW-0444">Lipid biosynthesis</keyword>
<dbReference type="InterPro" id="IPR002403">
    <property type="entry name" value="Cyt_P450_E_grp-IV"/>
</dbReference>
<comment type="similarity">
    <text evidence="3 27">Belongs to the cytochrome P450 family.</text>
</comment>
<protein>
    <recommendedName>
        <fullName evidence="25">Obtusifoliol 14-alpha demethylase</fullName>
        <ecNumber evidence="19">1.14.14.154</ecNumber>
    </recommendedName>
    <alternativeName>
        <fullName evidence="20">CYPLI</fullName>
    </alternativeName>
    <alternativeName>
        <fullName evidence="22">Cytochrome P450 51</fullName>
    </alternativeName>
    <alternativeName>
        <fullName evidence="21">Cytochrome P450-LIA1</fullName>
    </alternativeName>
</protein>
<keyword evidence="8 26" id="KW-0479">Metal-binding</keyword>
<dbReference type="FunFam" id="1.10.630.10:FF:000028">
    <property type="entry name" value="Cytochrome p450 51g1"/>
    <property type="match status" value="1"/>
</dbReference>
<dbReference type="GO" id="GO:0008398">
    <property type="term" value="F:sterol 14-demethylase activity"/>
    <property type="evidence" value="ECO:0007669"/>
    <property type="project" value="UniProtKB-EC"/>
</dbReference>
<dbReference type="GO" id="GO:0032259">
    <property type="term" value="P:methylation"/>
    <property type="evidence" value="ECO:0007669"/>
    <property type="project" value="UniProtKB-KW"/>
</dbReference>
<evidence type="ECO:0000256" key="25">
    <source>
        <dbReference type="ARBA" id="ARBA00072797"/>
    </source>
</evidence>
<evidence type="ECO:0000256" key="4">
    <source>
        <dbReference type="ARBA" id="ARBA00022516"/>
    </source>
</evidence>
<dbReference type="GO" id="GO:0005506">
    <property type="term" value="F:iron ion binding"/>
    <property type="evidence" value="ECO:0007669"/>
    <property type="project" value="InterPro"/>
</dbReference>
<dbReference type="GO" id="GO:0020037">
    <property type="term" value="F:heme binding"/>
    <property type="evidence" value="ECO:0007669"/>
    <property type="project" value="InterPro"/>
</dbReference>
<evidence type="ECO:0000256" key="28">
    <source>
        <dbReference type="SAM" id="Phobius"/>
    </source>
</evidence>
<feature type="non-terminal residue" evidence="29">
    <location>
        <position position="496"/>
    </location>
</feature>
<sequence>CYISQRSISMDIATNSAVWISIALVFIVAVVTKVARGRVISEPTCNRPPPPLVNFVSIIGLLYTLVTKGLQAMVSYQYSELGSVFTVSLVGVKLTFLVGPEVSEHFYQGLDSEVTPNMREFSVPMIGKGVAYGADATTRNEQGRFYSDALKPSKLRSHVGPMLQEVENYFAKWGHEGTVDLGQELQQLLVLISARCLTGKEVREQTFDDFFGLFDEMLDNGMTLTSAPTLANFRRDRAHTKLIEMCTEIVRSRKSSNQVEEDVLQNLIDSRYRDGRSTTEREVAGLIIALLIAGKHTSSSTSTWTGACLINSRRWLSAAIEEQKQIMRKYGDCIDYNVLLEMDVLHCCIKEVLRMHPPGLASCRRVHKSFSVRSKEGIEYEIPRGHTIVSPILLNSNIPYIYEDPGTYDPGRFRAGREEDKVGGRFSYTAFGCGRHACPGEAYAYMQIKVIWSHLLRNFELTLQSPFPDTNWWKTVPEPKGKVTVSYKRRQLLSVY</sequence>
<evidence type="ECO:0000256" key="19">
    <source>
        <dbReference type="ARBA" id="ARBA00038974"/>
    </source>
</evidence>
<evidence type="ECO:0000256" key="8">
    <source>
        <dbReference type="ARBA" id="ARBA00022723"/>
    </source>
</evidence>
<evidence type="ECO:0000256" key="18">
    <source>
        <dbReference type="ARBA" id="ARBA00037887"/>
    </source>
</evidence>
<dbReference type="GO" id="GO:0008168">
    <property type="term" value="F:methyltransferase activity"/>
    <property type="evidence" value="ECO:0007669"/>
    <property type="project" value="UniProtKB-KW"/>
</dbReference>
<evidence type="ECO:0000256" key="23">
    <source>
        <dbReference type="ARBA" id="ARBA00051013"/>
    </source>
</evidence>
<evidence type="ECO:0000256" key="7">
    <source>
        <dbReference type="ARBA" id="ARBA00022679"/>
    </source>
</evidence>
<dbReference type="InterPro" id="IPR036396">
    <property type="entry name" value="Cyt_P450_sf"/>
</dbReference>
<keyword evidence="10 27" id="KW-0560">Oxidoreductase</keyword>
<comment type="cofactor">
    <cofactor evidence="1 26">
        <name>heme</name>
        <dbReference type="ChEBI" id="CHEBI:30413"/>
    </cofactor>
</comment>
<keyword evidence="15 28" id="KW-0472">Membrane</keyword>
<name>A0AAQ3WK58_PASNO</name>
<keyword evidence="28" id="KW-1133">Transmembrane helix</keyword>
<keyword evidence="5" id="KW-0489">Methyltransferase</keyword>
<keyword evidence="7" id="KW-0808">Transferase</keyword>
<evidence type="ECO:0000256" key="2">
    <source>
        <dbReference type="ARBA" id="ARBA00004167"/>
    </source>
</evidence>
<dbReference type="PRINTS" id="PR00465">
    <property type="entry name" value="EP450IV"/>
</dbReference>
<keyword evidence="17" id="KW-0753">Steroid metabolism</keyword>
<keyword evidence="9" id="KW-0752">Steroid biosynthesis</keyword>
<organism evidence="29 30">
    <name type="scientific">Paspalum notatum var. saurae</name>
    <dbReference type="NCBI Taxonomy" id="547442"/>
    <lineage>
        <taxon>Eukaryota</taxon>
        <taxon>Viridiplantae</taxon>
        <taxon>Streptophyta</taxon>
        <taxon>Embryophyta</taxon>
        <taxon>Tracheophyta</taxon>
        <taxon>Spermatophyta</taxon>
        <taxon>Magnoliopsida</taxon>
        <taxon>Liliopsida</taxon>
        <taxon>Poales</taxon>
        <taxon>Poaceae</taxon>
        <taxon>PACMAD clade</taxon>
        <taxon>Panicoideae</taxon>
        <taxon>Andropogonodae</taxon>
        <taxon>Paspaleae</taxon>
        <taxon>Paspalinae</taxon>
        <taxon>Paspalum</taxon>
    </lineage>
</organism>
<keyword evidence="11 26" id="KW-0408">Iron</keyword>
<comment type="function">
    <text evidence="24">Catalyzes the 14-alpha demethylation of obtusifoliol to 4 alpha-methyl-5 alpha-ergosta-8,14,24(28)-trien-3 beta-ol.</text>
</comment>
<comment type="pathway">
    <text evidence="18">Steroid biosynthesis; zymosterol biosynthesis; zymosterol from lanosterol: step 1/6.</text>
</comment>
<dbReference type="EMBL" id="CP144747">
    <property type="protein sequence ID" value="WVZ64558.1"/>
    <property type="molecule type" value="Genomic_DNA"/>
</dbReference>
<evidence type="ECO:0000256" key="11">
    <source>
        <dbReference type="ARBA" id="ARBA00023004"/>
    </source>
</evidence>
<dbReference type="InterPro" id="IPR001128">
    <property type="entry name" value="Cyt_P450"/>
</dbReference>
<evidence type="ECO:0000256" key="5">
    <source>
        <dbReference type="ARBA" id="ARBA00022603"/>
    </source>
</evidence>
<keyword evidence="14" id="KW-0443">Lipid metabolism</keyword>
<feature type="transmembrane region" description="Helical" evidence="28">
    <location>
        <begin position="12"/>
        <end position="32"/>
    </location>
</feature>
<keyword evidence="13 27" id="KW-0503">Monooxygenase</keyword>
<dbReference type="Pfam" id="PF00067">
    <property type="entry name" value="p450"/>
    <property type="match status" value="1"/>
</dbReference>
<dbReference type="GO" id="GO:0016126">
    <property type="term" value="P:sterol biosynthetic process"/>
    <property type="evidence" value="ECO:0007669"/>
    <property type="project" value="UniProtKB-KW"/>
</dbReference>
<evidence type="ECO:0000256" key="12">
    <source>
        <dbReference type="ARBA" id="ARBA00023011"/>
    </source>
</evidence>
<dbReference type="EC" id="1.14.14.154" evidence="19"/>
<dbReference type="SUPFAM" id="SSF48264">
    <property type="entry name" value="Cytochrome P450"/>
    <property type="match status" value="1"/>
</dbReference>
<evidence type="ECO:0000256" key="26">
    <source>
        <dbReference type="PIRSR" id="PIRSR602403-1"/>
    </source>
</evidence>
<dbReference type="InterPro" id="IPR050529">
    <property type="entry name" value="CYP450_sterol_14alpha_dmase"/>
</dbReference>
<keyword evidence="28" id="KW-0812">Transmembrane</keyword>
<keyword evidence="16" id="KW-1207">Sterol metabolism</keyword>
<comment type="subcellular location">
    <subcellularLocation>
        <location evidence="2">Membrane</location>
        <topology evidence="2">Single-pass membrane protein</topology>
    </subcellularLocation>
</comment>
<comment type="catalytic activity">
    <reaction evidence="23">
        <text>a 14alpha-methyl steroid + 3 reduced [NADPH--hemoprotein reductase] + 3 O2 = a Delta(14) steroid + formate + 3 oxidized [NADPH--hemoprotein reductase] + 4 H2O + 4 H(+)</text>
        <dbReference type="Rhea" id="RHEA:54028"/>
        <dbReference type="Rhea" id="RHEA-COMP:11964"/>
        <dbReference type="Rhea" id="RHEA-COMP:11965"/>
        <dbReference type="ChEBI" id="CHEBI:15377"/>
        <dbReference type="ChEBI" id="CHEBI:15378"/>
        <dbReference type="ChEBI" id="CHEBI:15379"/>
        <dbReference type="ChEBI" id="CHEBI:15740"/>
        <dbReference type="ChEBI" id="CHEBI:57618"/>
        <dbReference type="ChEBI" id="CHEBI:58210"/>
        <dbReference type="ChEBI" id="CHEBI:138029"/>
        <dbReference type="ChEBI" id="CHEBI:138031"/>
        <dbReference type="EC" id="1.14.14.154"/>
    </reaction>
</comment>
<evidence type="ECO:0000256" key="16">
    <source>
        <dbReference type="ARBA" id="ARBA00023166"/>
    </source>
</evidence>
<dbReference type="PROSITE" id="PS00086">
    <property type="entry name" value="CYTOCHROME_P450"/>
    <property type="match status" value="1"/>
</dbReference>
<evidence type="ECO:0000256" key="9">
    <source>
        <dbReference type="ARBA" id="ARBA00022955"/>
    </source>
</evidence>
<proteinExistence type="inferred from homology"/>
<dbReference type="PANTHER" id="PTHR24304">
    <property type="entry name" value="CYTOCHROME P450 FAMILY 7"/>
    <property type="match status" value="1"/>
</dbReference>
<evidence type="ECO:0000256" key="17">
    <source>
        <dbReference type="ARBA" id="ARBA00023221"/>
    </source>
</evidence>
<keyword evidence="30" id="KW-1185">Reference proteome</keyword>
<evidence type="ECO:0000256" key="14">
    <source>
        <dbReference type="ARBA" id="ARBA00023098"/>
    </source>
</evidence>
<feature type="binding site" description="axial binding residue" evidence="26">
    <location>
        <position position="438"/>
    </location>
    <ligand>
        <name>heme</name>
        <dbReference type="ChEBI" id="CHEBI:30413"/>
    </ligand>
    <ligandPart>
        <name>Fe</name>
        <dbReference type="ChEBI" id="CHEBI:18248"/>
    </ligandPart>
</feature>
<dbReference type="PANTHER" id="PTHR24304:SF2">
    <property type="entry name" value="24-HYDROXYCHOLESTEROL 7-ALPHA-HYDROXYLASE"/>
    <property type="match status" value="1"/>
</dbReference>
<dbReference type="CDD" id="cd11042">
    <property type="entry name" value="CYP51-like"/>
    <property type="match status" value="1"/>
</dbReference>
<dbReference type="Gene3D" id="1.10.630.10">
    <property type="entry name" value="Cytochrome P450"/>
    <property type="match status" value="1"/>
</dbReference>
<evidence type="ECO:0000256" key="15">
    <source>
        <dbReference type="ARBA" id="ARBA00023136"/>
    </source>
</evidence>
<gene>
    <name evidence="29" type="ORF">U9M48_014056</name>
</gene>
<dbReference type="GO" id="GO:0016020">
    <property type="term" value="C:membrane"/>
    <property type="evidence" value="ECO:0007669"/>
    <property type="project" value="UniProtKB-SubCell"/>
</dbReference>
<evidence type="ECO:0000256" key="13">
    <source>
        <dbReference type="ARBA" id="ARBA00023033"/>
    </source>
</evidence>
<dbReference type="Proteomes" id="UP001341281">
    <property type="component" value="Chromosome 03"/>
</dbReference>
<evidence type="ECO:0000256" key="6">
    <source>
        <dbReference type="ARBA" id="ARBA00022617"/>
    </source>
</evidence>
<dbReference type="PRINTS" id="PR00385">
    <property type="entry name" value="P450"/>
</dbReference>
<evidence type="ECO:0000256" key="1">
    <source>
        <dbReference type="ARBA" id="ARBA00001971"/>
    </source>
</evidence>
<evidence type="ECO:0000256" key="27">
    <source>
        <dbReference type="RuleBase" id="RU000461"/>
    </source>
</evidence>
<evidence type="ECO:0000313" key="30">
    <source>
        <dbReference type="Proteomes" id="UP001341281"/>
    </source>
</evidence>
<evidence type="ECO:0000256" key="21">
    <source>
        <dbReference type="ARBA" id="ARBA00042513"/>
    </source>
</evidence>
<accession>A0AAQ3WK58</accession>
<evidence type="ECO:0000256" key="10">
    <source>
        <dbReference type="ARBA" id="ARBA00023002"/>
    </source>
</evidence>
<dbReference type="AlphaFoldDB" id="A0AAQ3WK58"/>
<reference evidence="29 30" key="1">
    <citation type="submission" date="2024-02" db="EMBL/GenBank/DDBJ databases">
        <title>High-quality chromosome-scale genome assembly of Pensacola bahiagrass (Paspalum notatum Flugge var. saurae).</title>
        <authorList>
            <person name="Vega J.M."/>
            <person name="Podio M."/>
            <person name="Orjuela J."/>
            <person name="Siena L.A."/>
            <person name="Pessino S.C."/>
            <person name="Combes M.C."/>
            <person name="Mariac C."/>
            <person name="Albertini E."/>
            <person name="Pupilli F."/>
            <person name="Ortiz J.P.A."/>
            <person name="Leblanc O."/>
        </authorList>
    </citation>
    <scope>NUCLEOTIDE SEQUENCE [LARGE SCALE GENOMIC DNA]</scope>
    <source>
        <strain evidence="29">R1</strain>
        <tissue evidence="29">Leaf</tissue>
    </source>
</reference>